<comment type="cofactor">
    <cofactor evidence="7">
        <name>a divalent metal cation</name>
        <dbReference type="ChEBI" id="CHEBI:60240"/>
    </cofactor>
    <text evidence="7">Binds 1 divalent metal cation per subunit.</text>
</comment>
<dbReference type="EMBL" id="CP001251">
    <property type="protein sequence ID" value="ACK42749.1"/>
    <property type="molecule type" value="Genomic_DNA"/>
</dbReference>
<dbReference type="KEGG" id="dtu:Dtur_1475"/>
<dbReference type="UniPathway" id="UPA00056">
    <property type="reaction ID" value="UER00095"/>
</dbReference>
<evidence type="ECO:0000256" key="3">
    <source>
        <dbReference type="ARBA" id="ARBA00012579"/>
    </source>
</evidence>
<feature type="binding site" evidence="7">
    <location>
        <position position="50"/>
    </location>
    <ligand>
        <name>a divalent metal cation</name>
        <dbReference type="ChEBI" id="CHEBI:60240"/>
    </ligand>
</feature>
<dbReference type="GO" id="GO:0046872">
    <property type="term" value="F:metal ion binding"/>
    <property type="evidence" value="ECO:0007669"/>
    <property type="project" value="UniProtKB-KW"/>
</dbReference>
<evidence type="ECO:0000256" key="1">
    <source>
        <dbReference type="ARBA" id="ARBA00000200"/>
    </source>
</evidence>
<feature type="domain" description="2-C-methyl-D-erythritol 2,4-cyclodiphosphate synthase" evidence="9">
    <location>
        <begin position="9"/>
        <end position="162"/>
    </location>
</feature>
<dbReference type="EnsemblBacteria" id="ACK42749">
    <property type="protein sequence ID" value="ACK42749"/>
    <property type="gene ID" value="Dtur_1475"/>
</dbReference>
<dbReference type="HOGENOM" id="CLU_084630_2_0_0"/>
<name>B8E112_DICTD</name>
<comment type="subunit">
    <text evidence="7">Homotrimer.</text>
</comment>
<sequence length="164" mass="18069">MDRRDYTKIRVGLGYDVHPFEEGRELFLGGIKIPFDKGLKGHSDGDVLIHAIADALLGASALPDIGYFFPVDDKSIEGIPSTIILEKVRDLLKEKGVNIINIDCTIIAEEPKIMPFRDKIIKNLSSILRIPEDCLSVKATTNEKLGFIGKKEGIAVFAVALVSY</sequence>
<evidence type="ECO:0000259" key="9">
    <source>
        <dbReference type="Pfam" id="PF02542"/>
    </source>
</evidence>
<dbReference type="NCBIfam" id="TIGR00151">
    <property type="entry name" value="ispF"/>
    <property type="match status" value="1"/>
</dbReference>
<dbReference type="SUPFAM" id="SSF69765">
    <property type="entry name" value="IpsF-like"/>
    <property type="match status" value="1"/>
</dbReference>
<dbReference type="InParanoid" id="B8E112"/>
<evidence type="ECO:0000256" key="2">
    <source>
        <dbReference type="ARBA" id="ARBA00004709"/>
    </source>
</evidence>
<evidence type="ECO:0000256" key="7">
    <source>
        <dbReference type="HAMAP-Rule" id="MF_00107"/>
    </source>
</evidence>
<keyword evidence="5 7" id="KW-0414">Isoprene biosynthesis</keyword>
<dbReference type="EC" id="4.6.1.12" evidence="3 7"/>
<dbReference type="Pfam" id="PF02542">
    <property type="entry name" value="YgbB"/>
    <property type="match status" value="1"/>
</dbReference>
<accession>B8E112</accession>
<evidence type="ECO:0000256" key="4">
    <source>
        <dbReference type="ARBA" id="ARBA00022723"/>
    </source>
</evidence>
<dbReference type="eggNOG" id="COG0245">
    <property type="taxonomic scope" value="Bacteria"/>
</dbReference>
<dbReference type="Gene3D" id="3.30.1330.50">
    <property type="entry name" value="2-C-methyl-D-erythritol 2,4-cyclodiphosphate synthase"/>
    <property type="match status" value="1"/>
</dbReference>
<feature type="binding site" evidence="7">
    <location>
        <position position="18"/>
    </location>
    <ligand>
        <name>a divalent metal cation</name>
        <dbReference type="ChEBI" id="CHEBI:60240"/>
    </ligand>
</feature>
<comment type="catalytic activity">
    <reaction evidence="1 7 8">
        <text>4-CDP-2-C-methyl-D-erythritol 2-phosphate = 2-C-methyl-D-erythritol 2,4-cyclic diphosphate + CMP</text>
        <dbReference type="Rhea" id="RHEA:23864"/>
        <dbReference type="ChEBI" id="CHEBI:57919"/>
        <dbReference type="ChEBI" id="CHEBI:58483"/>
        <dbReference type="ChEBI" id="CHEBI:60377"/>
        <dbReference type="EC" id="4.6.1.12"/>
    </reaction>
</comment>
<keyword evidence="6 7" id="KW-0456">Lyase</keyword>
<gene>
    <name evidence="7" type="primary">ispF</name>
    <name evidence="10" type="ordered locus">Dtur_1475</name>
</gene>
<comment type="function">
    <text evidence="7">Involved in the biosynthesis of isopentenyl diphosphate (IPP) and dimethylallyl diphosphate (DMAPP), two major building blocks of isoprenoid compounds. Catalyzes the conversion of 4-diphosphocytidyl-2-C-methyl-D-erythritol 2-phosphate (CDP-ME2P) to 2-C-methyl-D-erythritol 2,4-cyclodiphosphate (ME-CPP) with a corresponding release of cytidine 5-monophosphate (CMP).</text>
</comment>
<keyword evidence="11" id="KW-1185">Reference proteome</keyword>
<comment type="pathway">
    <text evidence="2 7">Isoprenoid biosynthesis; isopentenyl diphosphate biosynthesis via DXP pathway; isopentenyl diphosphate from 1-deoxy-D-xylulose 5-phosphate: step 4/6.</text>
</comment>
<keyword evidence="4 7" id="KW-0479">Metal-binding</keyword>
<dbReference type="InterPro" id="IPR003526">
    <property type="entry name" value="MECDP_synthase"/>
</dbReference>
<dbReference type="FunFam" id="3.30.1330.50:FF:000003">
    <property type="entry name" value="2-C-methyl-D-erythritol 2,4-cyclodiphosphate synthase"/>
    <property type="match status" value="1"/>
</dbReference>
<feature type="binding site" evidence="7">
    <location>
        <begin position="42"/>
        <end position="43"/>
    </location>
    <ligand>
        <name>4-CDP-2-C-methyl-D-erythritol 2-phosphate</name>
        <dbReference type="ChEBI" id="CHEBI:57919"/>
    </ligand>
</feature>
<dbReference type="AlphaFoldDB" id="B8E112"/>
<feature type="site" description="Transition state stabilizer" evidence="7">
    <location>
        <position position="141"/>
    </location>
</feature>
<evidence type="ECO:0000313" key="11">
    <source>
        <dbReference type="Proteomes" id="UP000007719"/>
    </source>
</evidence>
<dbReference type="PANTHER" id="PTHR43181">
    <property type="entry name" value="2-C-METHYL-D-ERYTHRITOL 2,4-CYCLODIPHOSPHATE SYNTHASE, CHLOROPLASTIC"/>
    <property type="match status" value="1"/>
</dbReference>
<dbReference type="GO" id="GO:0016114">
    <property type="term" value="P:terpenoid biosynthetic process"/>
    <property type="evidence" value="ECO:0007669"/>
    <property type="project" value="InterPro"/>
</dbReference>
<dbReference type="InterPro" id="IPR020555">
    <property type="entry name" value="MECDP_synthase_CS"/>
</dbReference>
<feature type="binding site" evidence="7">
    <location>
        <position position="147"/>
    </location>
    <ligand>
        <name>4-CDP-2-C-methyl-D-erythritol 2-phosphate</name>
        <dbReference type="ChEBI" id="CHEBI:57919"/>
    </ligand>
</feature>
<dbReference type="Proteomes" id="UP000007719">
    <property type="component" value="Chromosome"/>
</dbReference>
<evidence type="ECO:0000256" key="5">
    <source>
        <dbReference type="ARBA" id="ARBA00023229"/>
    </source>
</evidence>
<feature type="site" description="Transition state stabilizer" evidence="7">
    <location>
        <position position="42"/>
    </location>
</feature>
<dbReference type="InterPro" id="IPR036571">
    <property type="entry name" value="MECDP_synthase_sf"/>
</dbReference>
<organism evidence="10 11">
    <name type="scientific">Dictyoglomus turgidum (strain DSM 6724 / Z-1310)</name>
    <dbReference type="NCBI Taxonomy" id="515635"/>
    <lineage>
        <taxon>Bacteria</taxon>
        <taxon>Pseudomonadati</taxon>
        <taxon>Dictyoglomota</taxon>
        <taxon>Dictyoglomia</taxon>
        <taxon>Dictyoglomales</taxon>
        <taxon>Dictyoglomaceae</taxon>
        <taxon>Dictyoglomus</taxon>
    </lineage>
</organism>
<evidence type="ECO:0000256" key="8">
    <source>
        <dbReference type="RuleBase" id="RU004395"/>
    </source>
</evidence>
<feature type="binding site" evidence="7">
    <location>
        <begin position="16"/>
        <end position="18"/>
    </location>
    <ligand>
        <name>4-CDP-2-C-methyl-D-erythritol 2-phosphate</name>
        <dbReference type="ChEBI" id="CHEBI:57919"/>
    </ligand>
</feature>
<dbReference type="PROSITE" id="PS01350">
    <property type="entry name" value="ISPF"/>
    <property type="match status" value="1"/>
</dbReference>
<feature type="binding site" evidence="7">
    <location>
        <begin position="140"/>
        <end position="143"/>
    </location>
    <ligand>
        <name>4-CDP-2-C-methyl-D-erythritol 2-phosphate</name>
        <dbReference type="ChEBI" id="CHEBI:57919"/>
    </ligand>
</feature>
<proteinExistence type="inferred from homology"/>
<reference evidence="11" key="1">
    <citation type="journal article" date="2016" name="Front. Microbiol.">
        <title>The complete genome sequence of hyperthermophile Dictyoglomus turgidum DSM 6724 reveals a specialized carbohydrate fermentor.</title>
        <authorList>
            <person name="Brumm P.J."/>
            <person name="Gowda K."/>
            <person name="Robb F.T."/>
            <person name="Mead D.A."/>
        </authorList>
    </citation>
    <scope>NUCLEOTIDE SEQUENCE [LARGE SCALE GENOMIC DNA]</scope>
    <source>
        <strain evidence="11">DSM 6724 / Z-1310</strain>
    </source>
</reference>
<dbReference type="PATRIC" id="fig|515635.4.peg.1524"/>
<dbReference type="GO" id="GO:0008685">
    <property type="term" value="F:2-C-methyl-D-erythritol 2,4-cyclodiphosphate synthase activity"/>
    <property type="evidence" value="ECO:0000318"/>
    <property type="project" value="GO_Central"/>
</dbReference>
<dbReference type="STRING" id="515635.Dtur_1475"/>
<dbReference type="FunCoup" id="B8E112">
    <property type="interactions" value="327"/>
</dbReference>
<comment type="similarity">
    <text evidence="7 8">Belongs to the IspF family.</text>
</comment>
<evidence type="ECO:0000256" key="6">
    <source>
        <dbReference type="ARBA" id="ARBA00023239"/>
    </source>
</evidence>
<protein>
    <recommendedName>
        <fullName evidence="3 7">2-C-methyl-D-erythritol 2,4-cyclodiphosphate synthase</fullName>
        <shortName evidence="7">MECDP-synthase</shortName>
        <shortName evidence="7">MECPP-synthase</shortName>
        <shortName evidence="7">MECPS</shortName>
        <ecNumber evidence="3 7">4.6.1.12</ecNumber>
    </recommendedName>
</protein>
<feature type="binding site" evidence="7">
    <location>
        <begin position="64"/>
        <end position="66"/>
    </location>
    <ligand>
        <name>4-CDP-2-C-methyl-D-erythritol 2-phosphate</name>
        <dbReference type="ChEBI" id="CHEBI:57919"/>
    </ligand>
</feature>
<comment type="caution">
    <text evidence="7">Lacks conserved residue(s) required for the propagation of feature annotation.</text>
</comment>
<dbReference type="OrthoDB" id="9804336at2"/>
<dbReference type="HAMAP" id="MF_00107">
    <property type="entry name" value="IspF"/>
    <property type="match status" value="1"/>
</dbReference>
<dbReference type="GO" id="GO:0019288">
    <property type="term" value="P:isopentenyl diphosphate biosynthetic process, methylerythritol 4-phosphate pathway"/>
    <property type="evidence" value="ECO:0007669"/>
    <property type="project" value="UniProtKB-UniRule"/>
</dbReference>
<evidence type="ECO:0000313" key="10">
    <source>
        <dbReference type="EMBL" id="ACK42749.1"/>
    </source>
</evidence>
<dbReference type="CDD" id="cd00554">
    <property type="entry name" value="MECDP_synthase"/>
    <property type="match status" value="1"/>
</dbReference>
<feature type="binding site" evidence="7">
    <location>
        <position position="150"/>
    </location>
    <ligand>
        <name>4-CDP-2-C-methyl-D-erythritol 2-phosphate</name>
        <dbReference type="ChEBI" id="CHEBI:57919"/>
    </ligand>
</feature>
<feature type="binding site" evidence="7">
    <location>
        <position position="16"/>
    </location>
    <ligand>
        <name>a divalent metal cation</name>
        <dbReference type="ChEBI" id="CHEBI:60240"/>
    </ligand>
</feature>
<dbReference type="PANTHER" id="PTHR43181:SF1">
    <property type="entry name" value="2-C-METHYL-D-ERYTHRITOL 2,4-CYCLODIPHOSPHATE SYNTHASE, CHLOROPLASTIC"/>
    <property type="match status" value="1"/>
</dbReference>